<dbReference type="SUPFAM" id="SSF48264">
    <property type="entry name" value="Cytochrome P450"/>
    <property type="match status" value="1"/>
</dbReference>
<dbReference type="GO" id="GO:0005506">
    <property type="term" value="F:iron ion binding"/>
    <property type="evidence" value="ECO:0007669"/>
    <property type="project" value="InterPro"/>
</dbReference>
<dbReference type="InterPro" id="IPR050121">
    <property type="entry name" value="Cytochrome_P450_monoxygenase"/>
</dbReference>
<sequence>MSGVLHFSEASLPRWLHGQNHPPLKLSSVIIAAAAGVIGLKVLKVIERVFERAPFPGPGVGFFFRLALMSLDDQFKELMAMPRKFGKICCFKTPSRQVVVATDVLTYQSVMKRRPKEFSGSDLENIMDLVNMSTTEGSSWRKHRRISSRPLTEANLDKLVPMMAKTAQKRVGSLQESADKDGHVVWRPTKDLRLCAARIATAVYMGEENPTPSKGLLFTTEMQEEIWSLVSEAFMITLYPTCVLYHDRFLYKLIFPGVRKFAQRLKRIQAKLAVDIRRQVEAGFDRHHLHKSLMESAGTAYSETELVDTLLLYIAGGSETTASAMSWLLSSFCLHPEIQQRARREADSIGELSVDSIHSMPFIEACALESVR</sequence>
<comment type="similarity">
    <text evidence="1">Belongs to the cytochrome P450 family.</text>
</comment>
<feature type="non-terminal residue" evidence="2">
    <location>
        <position position="1"/>
    </location>
</feature>
<dbReference type="Proteomes" id="UP000574390">
    <property type="component" value="Unassembled WGS sequence"/>
</dbReference>
<name>A0A7J6QD33_PEROL</name>
<gene>
    <name evidence="2" type="ORF">FOZ62_031334</name>
</gene>
<dbReference type="GO" id="GO:0020037">
    <property type="term" value="F:heme binding"/>
    <property type="evidence" value="ECO:0007669"/>
    <property type="project" value="InterPro"/>
</dbReference>
<dbReference type="InterPro" id="IPR036396">
    <property type="entry name" value="Cyt_P450_sf"/>
</dbReference>
<comment type="caution">
    <text evidence="2">The sequence shown here is derived from an EMBL/GenBank/DDBJ whole genome shotgun (WGS) entry which is preliminary data.</text>
</comment>
<reference evidence="2 3" key="1">
    <citation type="submission" date="2020-04" db="EMBL/GenBank/DDBJ databases">
        <title>Perkinsus olseni comparative genomics.</title>
        <authorList>
            <person name="Bogema D.R."/>
        </authorList>
    </citation>
    <scope>NUCLEOTIDE SEQUENCE [LARGE SCALE GENOMIC DNA]</scope>
    <source>
        <strain evidence="2">ATCC PRA-205</strain>
    </source>
</reference>
<organism evidence="2 3">
    <name type="scientific">Perkinsus olseni</name>
    <name type="common">Perkinsus atlanticus</name>
    <dbReference type="NCBI Taxonomy" id="32597"/>
    <lineage>
        <taxon>Eukaryota</taxon>
        <taxon>Sar</taxon>
        <taxon>Alveolata</taxon>
        <taxon>Perkinsozoa</taxon>
        <taxon>Perkinsea</taxon>
        <taxon>Perkinsida</taxon>
        <taxon>Perkinsidae</taxon>
        <taxon>Perkinsus</taxon>
    </lineage>
</organism>
<accession>A0A7J6QD33</accession>
<dbReference type="CDD" id="cd00302">
    <property type="entry name" value="cytochrome_P450"/>
    <property type="match status" value="1"/>
</dbReference>
<protein>
    <recommendedName>
        <fullName evidence="4">Cytochrome P450</fullName>
    </recommendedName>
</protein>
<dbReference type="InterPro" id="IPR001128">
    <property type="entry name" value="Cyt_P450"/>
</dbReference>
<evidence type="ECO:0000313" key="2">
    <source>
        <dbReference type="EMBL" id="KAF4706117.1"/>
    </source>
</evidence>
<evidence type="ECO:0000313" key="3">
    <source>
        <dbReference type="Proteomes" id="UP000574390"/>
    </source>
</evidence>
<dbReference type="GO" id="GO:0004497">
    <property type="term" value="F:monooxygenase activity"/>
    <property type="evidence" value="ECO:0007669"/>
    <property type="project" value="InterPro"/>
</dbReference>
<proteinExistence type="inferred from homology"/>
<dbReference type="Gene3D" id="1.10.630.10">
    <property type="entry name" value="Cytochrome P450"/>
    <property type="match status" value="1"/>
</dbReference>
<dbReference type="EMBL" id="JABANM010030520">
    <property type="protein sequence ID" value="KAF4706117.1"/>
    <property type="molecule type" value="Genomic_DNA"/>
</dbReference>
<dbReference type="GO" id="GO:0016705">
    <property type="term" value="F:oxidoreductase activity, acting on paired donors, with incorporation or reduction of molecular oxygen"/>
    <property type="evidence" value="ECO:0007669"/>
    <property type="project" value="InterPro"/>
</dbReference>
<dbReference type="Pfam" id="PF00067">
    <property type="entry name" value="p450"/>
    <property type="match status" value="1"/>
</dbReference>
<dbReference type="PANTHER" id="PTHR24305:SF166">
    <property type="entry name" value="CYTOCHROME P450 12A4, MITOCHONDRIAL-RELATED"/>
    <property type="match status" value="1"/>
</dbReference>
<dbReference type="AlphaFoldDB" id="A0A7J6QD33"/>
<dbReference type="PANTHER" id="PTHR24305">
    <property type="entry name" value="CYTOCHROME P450"/>
    <property type="match status" value="1"/>
</dbReference>
<evidence type="ECO:0000256" key="1">
    <source>
        <dbReference type="ARBA" id="ARBA00010617"/>
    </source>
</evidence>
<evidence type="ECO:0008006" key="4">
    <source>
        <dbReference type="Google" id="ProtNLM"/>
    </source>
</evidence>